<organism evidence="14 15">
    <name type="scientific">Nadsonia fulvescens var. elongata DSM 6958</name>
    <dbReference type="NCBI Taxonomy" id="857566"/>
    <lineage>
        <taxon>Eukaryota</taxon>
        <taxon>Fungi</taxon>
        <taxon>Dikarya</taxon>
        <taxon>Ascomycota</taxon>
        <taxon>Saccharomycotina</taxon>
        <taxon>Dipodascomycetes</taxon>
        <taxon>Dipodascales</taxon>
        <taxon>Dipodascales incertae sedis</taxon>
        <taxon>Nadsonia</taxon>
    </lineage>
</organism>
<comment type="cofactor">
    <cofactor evidence="3">
        <name>Co(2+)</name>
        <dbReference type="ChEBI" id="CHEBI:48828"/>
    </cofactor>
</comment>
<dbReference type="Proteomes" id="UP000095009">
    <property type="component" value="Unassembled WGS sequence"/>
</dbReference>
<evidence type="ECO:0000256" key="11">
    <source>
        <dbReference type="ARBA" id="ARBA00022842"/>
    </source>
</evidence>
<evidence type="ECO:0000256" key="12">
    <source>
        <dbReference type="ARBA" id="ARBA00023285"/>
    </source>
</evidence>
<dbReference type="GO" id="GO:0009159">
    <property type="term" value="P:deoxyribonucleoside monophosphate catabolic process"/>
    <property type="evidence" value="ECO:0007669"/>
    <property type="project" value="UniProtKB-ARBA"/>
</dbReference>
<proteinExistence type="inferred from homology"/>
<dbReference type="AlphaFoldDB" id="A0A1E3PNL7"/>
<comment type="cofactor">
    <cofactor evidence="4">
        <name>Mg(2+)</name>
        <dbReference type="ChEBI" id="CHEBI:18420"/>
    </cofactor>
</comment>
<dbReference type="GO" id="GO:0046872">
    <property type="term" value="F:metal ion binding"/>
    <property type="evidence" value="ECO:0007669"/>
    <property type="project" value="UniProtKB-KW"/>
</dbReference>
<comment type="cofactor">
    <cofactor evidence="2">
        <name>Mn(2+)</name>
        <dbReference type="ChEBI" id="CHEBI:29035"/>
    </cofactor>
</comment>
<keyword evidence="15" id="KW-1185">Reference proteome</keyword>
<comment type="catalytic activity">
    <reaction evidence="1">
        <text>a 2'-deoxyribonucleoside 5'-phosphate + H2O = a 2'-deoxyribonucleoside + phosphate</text>
        <dbReference type="Rhea" id="RHEA:36167"/>
        <dbReference type="ChEBI" id="CHEBI:15377"/>
        <dbReference type="ChEBI" id="CHEBI:18274"/>
        <dbReference type="ChEBI" id="CHEBI:43474"/>
        <dbReference type="ChEBI" id="CHEBI:65317"/>
        <dbReference type="EC" id="3.1.3.89"/>
    </reaction>
</comment>
<dbReference type="GO" id="GO:0002953">
    <property type="term" value="F:5'-deoxynucleotidase activity"/>
    <property type="evidence" value="ECO:0007669"/>
    <property type="project" value="UniProtKB-EC"/>
</dbReference>
<evidence type="ECO:0000313" key="14">
    <source>
        <dbReference type="EMBL" id="ODQ67016.1"/>
    </source>
</evidence>
<name>A0A1E3PNL7_9ASCO</name>
<evidence type="ECO:0000256" key="1">
    <source>
        <dbReference type="ARBA" id="ARBA00001638"/>
    </source>
</evidence>
<dbReference type="FunFam" id="1.10.3210.10:FF:000011">
    <property type="entry name" value="HD domain-containing protein 2"/>
    <property type="match status" value="1"/>
</dbReference>
<sequence length="248" mass="28468">MRKFVFQGGPISVCRLAVVGYLSFSYTFDRPHLMSSPTTTWSVESVMPASLLSLIEKAKTSPRISQLLFLNIIELLKTTKRTGWLNFDIVQPESISDHMYRINKDHCVKVALVHDMAEALVGDITPVDPMSKEEKHARELAAIEYLTQVLIKPFNPIAADEILELWNEYENLTSVEARFVKDIDKYELLVQCFEYEKKHDGQKDLSQFLSVVKSIKTDEVIGWANDVLVERKEMWETMFKSTPEAYGL</sequence>
<keyword evidence="11" id="KW-0460">Magnesium</keyword>
<evidence type="ECO:0000256" key="4">
    <source>
        <dbReference type="ARBA" id="ARBA00001946"/>
    </source>
</evidence>
<dbReference type="SUPFAM" id="SSF109604">
    <property type="entry name" value="HD-domain/PDEase-like"/>
    <property type="match status" value="1"/>
</dbReference>
<comment type="subunit">
    <text evidence="7">Homodimer.</text>
</comment>
<dbReference type="PANTHER" id="PTHR11845">
    <property type="entry name" value="5'-DEOXYNUCLEOTIDASE HDDC2"/>
    <property type="match status" value="1"/>
</dbReference>
<dbReference type="Gene3D" id="1.10.3210.10">
    <property type="entry name" value="Hypothetical protein af1432"/>
    <property type="match status" value="1"/>
</dbReference>
<dbReference type="STRING" id="857566.A0A1E3PNL7"/>
<dbReference type="EC" id="3.1.3.89" evidence="8"/>
<evidence type="ECO:0000256" key="8">
    <source>
        <dbReference type="ARBA" id="ARBA00012964"/>
    </source>
</evidence>
<gene>
    <name evidence="14" type="ORF">NADFUDRAFT_40200</name>
</gene>
<keyword evidence="12" id="KW-0170">Cobalt</keyword>
<comment type="function">
    <text evidence="5">Catalyzes the dephosphorylation of the nucleoside 5'-monophosphates deoxyadenosine monophosphate (dAMP), deoxycytidine monophosphate (dCMP), deoxyguanosine monophosphate (dGMP) and deoxythymidine monophosphate (dTMP).</text>
</comment>
<keyword evidence="10" id="KW-0378">Hydrolase</keyword>
<evidence type="ECO:0000256" key="5">
    <source>
        <dbReference type="ARBA" id="ARBA00004074"/>
    </source>
</evidence>
<dbReference type="PANTHER" id="PTHR11845:SF13">
    <property type="entry name" value="5'-DEOXYNUCLEOTIDASE HDDC2"/>
    <property type="match status" value="1"/>
</dbReference>
<evidence type="ECO:0000259" key="13">
    <source>
        <dbReference type="Pfam" id="PF13023"/>
    </source>
</evidence>
<evidence type="ECO:0000256" key="6">
    <source>
        <dbReference type="ARBA" id="ARBA00009999"/>
    </source>
</evidence>
<evidence type="ECO:0000256" key="2">
    <source>
        <dbReference type="ARBA" id="ARBA00001936"/>
    </source>
</evidence>
<comment type="similarity">
    <text evidence="6">Belongs to the HDDC2 family.</text>
</comment>
<protein>
    <recommendedName>
        <fullName evidence="8">5'-deoxynucleotidase</fullName>
        <ecNumber evidence="8">3.1.3.89</ecNumber>
    </recommendedName>
</protein>
<reference evidence="14 15" key="1">
    <citation type="journal article" date="2016" name="Proc. Natl. Acad. Sci. U.S.A.">
        <title>Comparative genomics of biotechnologically important yeasts.</title>
        <authorList>
            <person name="Riley R."/>
            <person name="Haridas S."/>
            <person name="Wolfe K.H."/>
            <person name="Lopes M.R."/>
            <person name="Hittinger C.T."/>
            <person name="Goeker M."/>
            <person name="Salamov A.A."/>
            <person name="Wisecaver J.H."/>
            <person name="Long T.M."/>
            <person name="Calvey C.H."/>
            <person name="Aerts A.L."/>
            <person name="Barry K.W."/>
            <person name="Choi C."/>
            <person name="Clum A."/>
            <person name="Coughlan A.Y."/>
            <person name="Deshpande S."/>
            <person name="Douglass A.P."/>
            <person name="Hanson S.J."/>
            <person name="Klenk H.-P."/>
            <person name="LaButti K.M."/>
            <person name="Lapidus A."/>
            <person name="Lindquist E.A."/>
            <person name="Lipzen A.M."/>
            <person name="Meier-Kolthoff J.P."/>
            <person name="Ohm R.A."/>
            <person name="Otillar R.P."/>
            <person name="Pangilinan J.L."/>
            <person name="Peng Y."/>
            <person name="Rokas A."/>
            <person name="Rosa C.A."/>
            <person name="Scheuner C."/>
            <person name="Sibirny A.A."/>
            <person name="Slot J.C."/>
            <person name="Stielow J.B."/>
            <person name="Sun H."/>
            <person name="Kurtzman C.P."/>
            <person name="Blackwell M."/>
            <person name="Grigoriev I.V."/>
            <person name="Jeffries T.W."/>
        </authorList>
    </citation>
    <scope>NUCLEOTIDE SEQUENCE [LARGE SCALE GENOMIC DNA]</scope>
    <source>
        <strain evidence="14 15">DSM 6958</strain>
    </source>
</reference>
<evidence type="ECO:0000256" key="9">
    <source>
        <dbReference type="ARBA" id="ARBA00022723"/>
    </source>
</evidence>
<accession>A0A1E3PNL7</accession>
<dbReference type="EMBL" id="KV454407">
    <property type="protein sequence ID" value="ODQ67016.1"/>
    <property type="molecule type" value="Genomic_DNA"/>
</dbReference>
<dbReference type="GO" id="GO:0005737">
    <property type="term" value="C:cytoplasm"/>
    <property type="evidence" value="ECO:0007669"/>
    <property type="project" value="TreeGrafter"/>
</dbReference>
<evidence type="ECO:0000256" key="10">
    <source>
        <dbReference type="ARBA" id="ARBA00022801"/>
    </source>
</evidence>
<evidence type="ECO:0000256" key="3">
    <source>
        <dbReference type="ARBA" id="ARBA00001941"/>
    </source>
</evidence>
<feature type="domain" description="HD" evidence="13">
    <location>
        <begin position="102"/>
        <end position="215"/>
    </location>
</feature>
<evidence type="ECO:0000256" key="7">
    <source>
        <dbReference type="ARBA" id="ARBA00011738"/>
    </source>
</evidence>
<evidence type="ECO:0000313" key="15">
    <source>
        <dbReference type="Proteomes" id="UP000095009"/>
    </source>
</evidence>
<dbReference type="InterPro" id="IPR039356">
    <property type="entry name" value="YfbR/HDDC2"/>
</dbReference>
<dbReference type="Pfam" id="PF13023">
    <property type="entry name" value="HD_3"/>
    <property type="match status" value="1"/>
</dbReference>
<keyword evidence="9" id="KW-0479">Metal-binding</keyword>
<dbReference type="OrthoDB" id="10254258at2759"/>
<dbReference type="InterPro" id="IPR006674">
    <property type="entry name" value="HD_domain"/>
</dbReference>